<reference evidence="2 3" key="1">
    <citation type="submission" date="2017-01" db="EMBL/GenBank/DDBJ databases">
        <title>Draft genome sequence of Diplodia seriata F98.1, a fungal species involved in grapevine trunk diseases.</title>
        <authorList>
            <person name="Robert-Siegwald G."/>
            <person name="Vallet J."/>
            <person name="Abou-Mansour E."/>
            <person name="Xu J."/>
            <person name="Rey P."/>
            <person name="Bertsch C."/>
            <person name="Rego C."/>
            <person name="Larignon P."/>
            <person name="Fontaine F."/>
            <person name="Lebrun M.-H."/>
        </authorList>
    </citation>
    <scope>NUCLEOTIDE SEQUENCE [LARGE SCALE GENOMIC DNA]</scope>
    <source>
        <strain evidence="2 3">F98.1</strain>
    </source>
</reference>
<dbReference type="Proteomes" id="UP000190776">
    <property type="component" value="Unassembled WGS sequence"/>
</dbReference>
<evidence type="ECO:0000313" key="3">
    <source>
        <dbReference type="Proteomes" id="UP000190776"/>
    </source>
</evidence>
<organism evidence="2 3">
    <name type="scientific">Diplodia seriata</name>
    <dbReference type="NCBI Taxonomy" id="420778"/>
    <lineage>
        <taxon>Eukaryota</taxon>
        <taxon>Fungi</taxon>
        <taxon>Dikarya</taxon>
        <taxon>Ascomycota</taxon>
        <taxon>Pezizomycotina</taxon>
        <taxon>Dothideomycetes</taxon>
        <taxon>Dothideomycetes incertae sedis</taxon>
        <taxon>Botryosphaeriales</taxon>
        <taxon>Botryosphaeriaceae</taxon>
        <taxon>Diplodia</taxon>
    </lineage>
</organism>
<keyword evidence="1" id="KW-1133">Transmembrane helix</keyword>
<comment type="caution">
    <text evidence="2">The sequence shown here is derived from an EMBL/GenBank/DDBJ whole genome shotgun (WGS) entry which is preliminary data.</text>
</comment>
<protein>
    <submittedName>
        <fullName evidence="2">Uncharacterized protein</fullName>
    </submittedName>
</protein>
<dbReference type="EMBL" id="MSZU01000080">
    <property type="protein sequence ID" value="OMP86681.1"/>
    <property type="molecule type" value="Genomic_DNA"/>
</dbReference>
<sequence length="192" mass="20581">MRMNTDNQNWTMKHTGSEMEMSPDKILLQSLEDFITYAFDSSIIAMASSLAVLTNETISVNATVSVRAIIFGSAGYVYGIFAINAVICIVYGAEALRTRGWRLISPVDFLDIATLVVAASRGGSGIAESFEEAVMGDSEGKGRRAVGTLKVQVDGGATVDYSSALVTGASFVERHVGSQESLLLRTRDSDPR</sequence>
<evidence type="ECO:0000256" key="1">
    <source>
        <dbReference type="SAM" id="Phobius"/>
    </source>
</evidence>
<feature type="transmembrane region" description="Helical" evidence="1">
    <location>
        <begin position="34"/>
        <end position="54"/>
    </location>
</feature>
<keyword evidence="1" id="KW-0812">Transmembrane</keyword>
<dbReference type="OrthoDB" id="529273at2759"/>
<keyword evidence="1" id="KW-0472">Membrane</keyword>
<evidence type="ECO:0000313" key="2">
    <source>
        <dbReference type="EMBL" id="OMP86681.1"/>
    </source>
</evidence>
<proteinExistence type="predicted"/>
<name>A0A1S8BGV3_9PEZI</name>
<accession>A0A1S8BGV3</accession>
<dbReference type="AlphaFoldDB" id="A0A1S8BGV3"/>
<feature type="transmembrane region" description="Helical" evidence="1">
    <location>
        <begin position="66"/>
        <end position="93"/>
    </location>
</feature>
<gene>
    <name evidence="2" type="ORF">BK809_0003853</name>
</gene>